<dbReference type="Proteomes" id="UP000258344">
    <property type="component" value="Segment"/>
</dbReference>
<protein>
    <submittedName>
        <fullName evidence="1">Uncharacterized protein</fullName>
    </submittedName>
</protein>
<dbReference type="EMBL" id="FR682616">
    <property type="protein sequence ID" value="CBW47042.1"/>
    <property type="molecule type" value="Genomic_DNA"/>
</dbReference>
<sequence length="279" mass="31054">MQGSAHETLPKTYAERCLQRVKSSGKQELHSDPEEPKVPTLHSNLALSARQMGKSHLMQSMIYGKMMTLTGIASKSICPSRDLTATQVLAMEQQRLHGRSQVISTLSGRYSHAQDAILWDVMRTRFLEPDSIYQSLSSYVGLLKDGSRGEQDKLSDMPNTLTSPSSISQLKMTTLSVILSSPQQKGCVHEKPKERHTLASLQALRPTGIEELGDLHRRDIGQRIRYCDISHGRISVCHEDLNGGRPGTDDLPDTPRTSSVPVWLELWGESYGRHHTSAD</sequence>
<evidence type="ECO:0000313" key="1">
    <source>
        <dbReference type="EMBL" id="CBW47042.1"/>
    </source>
</evidence>
<organism evidence="1 2">
    <name type="scientific">Roseovarius sp. 217 phage 1</name>
    <dbReference type="NCBI Taxonomy" id="874471"/>
    <lineage>
        <taxon>Viruses</taxon>
        <taxon>Duplodnaviria</taxon>
        <taxon>Heunggongvirae</taxon>
        <taxon>Uroviricota</taxon>
        <taxon>Caudoviricetes</taxon>
        <taxon>Schitoviridae</taxon>
        <taxon>Rhodovirinae</taxon>
        <taxon>Plymouthvirus</taxon>
        <taxon>Roseovarius Plymouth podovirus 1</taxon>
    </lineage>
</organism>
<name>E3PZ91_9CAUD</name>
<evidence type="ECO:0000313" key="2">
    <source>
        <dbReference type="Proteomes" id="UP000258344"/>
    </source>
</evidence>
<accession>E3PZ91</accession>
<reference evidence="1 2" key="1">
    <citation type="journal article" date="2014" name="Front. Microbiol.">
        <title>Comparative genomics defines the core genome of the growing N4-like phage genus and identifies N4-like Roseophage specific genes.</title>
        <authorList>
            <person name="Chan J.Z."/>
            <person name="Millard A.D."/>
            <person name="Mann N.H."/>
            <person name="Schafer H."/>
        </authorList>
    </citation>
    <scope>NUCLEOTIDE SEQUENCE [LARGE SCALE GENOMIC DNA]</scope>
</reference>
<proteinExistence type="predicted"/>